<evidence type="ECO:0000313" key="1">
    <source>
        <dbReference type="EMBL" id="VUX15152.1"/>
    </source>
</evidence>
<name>A0A564U737_9FIRM</name>
<reference evidence="1 2" key="1">
    <citation type="submission" date="2019-07" db="EMBL/GenBank/DDBJ databases">
        <authorList>
            <person name="Hibberd C M."/>
            <person name="Gehrig L. J."/>
            <person name="Chang H.-W."/>
            <person name="Venkatesh S."/>
        </authorList>
    </citation>
    <scope>NUCLEOTIDE SEQUENCE [LARGE SCALE GENOMIC DNA]</scope>
    <source>
        <strain evidence="1">Dorea_formicigenerans_SSTS_Bg7063</strain>
    </source>
</reference>
<dbReference type="Proteomes" id="UP000358366">
    <property type="component" value="Unassembled WGS sequence"/>
</dbReference>
<organism evidence="1 2">
    <name type="scientific">Dorea formicigenerans</name>
    <dbReference type="NCBI Taxonomy" id="39486"/>
    <lineage>
        <taxon>Bacteria</taxon>
        <taxon>Bacillati</taxon>
        <taxon>Bacillota</taxon>
        <taxon>Clostridia</taxon>
        <taxon>Lachnospirales</taxon>
        <taxon>Lachnospiraceae</taxon>
        <taxon>Dorea</taxon>
    </lineage>
</organism>
<sequence>MSYPETRFYQDEKLEIVGLNKEELTEQRTKVLNCGYQVAKERLSELVKNEDLKNQQSIIKKIIFYWETKSEDIQRAMKIGFLKNTDAITIREKKLKKLNGLSLSKDMIFREGEDVVALKNNEFT</sequence>
<proteinExistence type="predicted"/>
<dbReference type="EMBL" id="CABHNI010000038">
    <property type="protein sequence ID" value="VUX15152.1"/>
    <property type="molecule type" value="Genomic_DNA"/>
</dbReference>
<dbReference type="RefSeq" id="WP_105309573.1">
    <property type="nucleotide sequence ID" value="NZ_CABHNI010000038.1"/>
</dbReference>
<accession>A0A564U737</accession>
<protein>
    <submittedName>
        <fullName evidence="1">Uncharacterized protein</fullName>
    </submittedName>
</protein>
<evidence type="ECO:0000313" key="2">
    <source>
        <dbReference type="Proteomes" id="UP000358366"/>
    </source>
</evidence>
<gene>
    <name evidence="1" type="ORF">DFSSTS7063_02163</name>
</gene>
<dbReference type="AlphaFoldDB" id="A0A564U737"/>